<dbReference type="Proteomes" id="UP000789390">
    <property type="component" value="Unassembled WGS sequence"/>
</dbReference>
<accession>A0A8J2RSU7</accession>
<reference evidence="2" key="1">
    <citation type="submission" date="2021-11" db="EMBL/GenBank/DDBJ databases">
        <authorList>
            <person name="Schell T."/>
        </authorList>
    </citation>
    <scope>NUCLEOTIDE SEQUENCE</scope>
    <source>
        <strain evidence="2">M5</strain>
    </source>
</reference>
<sequence>MEVSLQSQPSTSRENRMEEDAIDCGFQVGRIANFWKGKYELERDIASNDEGSKQSSLKYYLIKTVETDEDFCEKTFYTCVPTTWVSLCKTFMLYPPVGMYSVSGRPVEPLNWKSTIFKRFRLPNRDNWFEYDIVHIYNIKKPGSHDRVHKAAVAAMKGTDNFEDILKSDNDSSLGRGNRLKKKKNFDLPDPIEIPRKKKKTVASVSKSHHRCELEKVTEKTMDGATDIEHVDVNEANLNKSENSLEEQQAEASNFGYPRLERNWDENSSNSVERDGSTTPVNTSGLFDPISPTTDVLVDLSLDRVNTLQDMNDNFQRQRIMHKSFTDTDETLSIAVLECLERLSTMQDILESFSTKFLAIMDKLTDLERKVEEIREVDMFKKAKNCFAHHNNVIKSHFKDLPVKSTQAVEALNVALKDEKLAVSLVFFLIEKMQTAKTVNAFVKLMFSFLISDVTSNAMQWKMCPRGKDNRPGLAGLHHLLAVFGVAVIHFAQKKGGEVIKVARLQQLVRDARKVSSRFYRSKANHTDEPDADDNATTDVGATAKQDCDNVLLQGHIEKLNAAVSKFTL</sequence>
<dbReference type="AlphaFoldDB" id="A0A8J2RSU7"/>
<evidence type="ECO:0000313" key="2">
    <source>
        <dbReference type="EMBL" id="CAH0104236.1"/>
    </source>
</evidence>
<name>A0A8J2RSU7_9CRUS</name>
<proteinExistence type="predicted"/>
<evidence type="ECO:0000313" key="3">
    <source>
        <dbReference type="Proteomes" id="UP000789390"/>
    </source>
</evidence>
<dbReference type="EMBL" id="CAKKLH010000130">
    <property type="protein sequence ID" value="CAH0104236.1"/>
    <property type="molecule type" value="Genomic_DNA"/>
</dbReference>
<evidence type="ECO:0000256" key="1">
    <source>
        <dbReference type="SAM" id="MobiDB-lite"/>
    </source>
</evidence>
<protein>
    <submittedName>
        <fullName evidence="2">Uncharacterized protein</fullName>
    </submittedName>
</protein>
<organism evidence="2 3">
    <name type="scientific">Daphnia galeata</name>
    <dbReference type="NCBI Taxonomy" id="27404"/>
    <lineage>
        <taxon>Eukaryota</taxon>
        <taxon>Metazoa</taxon>
        <taxon>Ecdysozoa</taxon>
        <taxon>Arthropoda</taxon>
        <taxon>Crustacea</taxon>
        <taxon>Branchiopoda</taxon>
        <taxon>Diplostraca</taxon>
        <taxon>Cladocera</taxon>
        <taxon>Anomopoda</taxon>
        <taxon>Daphniidae</taxon>
        <taxon>Daphnia</taxon>
    </lineage>
</organism>
<feature type="region of interest" description="Disordered" evidence="1">
    <location>
        <begin position="260"/>
        <end position="287"/>
    </location>
</feature>
<comment type="caution">
    <text evidence="2">The sequence shown here is derived from an EMBL/GenBank/DDBJ whole genome shotgun (WGS) entry which is preliminary data.</text>
</comment>
<gene>
    <name evidence="2" type="ORF">DGAL_LOCUS6956</name>
</gene>
<feature type="compositionally biased region" description="Polar residues" evidence="1">
    <location>
        <begin position="266"/>
        <end position="285"/>
    </location>
</feature>
<keyword evidence="3" id="KW-1185">Reference proteome</keyword>
<dbReference type="OrthoDB" id="6374712at2759"/>